<dbReference type="Proteomes" id="UP000034108">
    <property type="component" value="Unassembled WGS sequence"/>
</dbReference>
<sequence length="244" mass="28631">MRIGIDARFYAEAGGIGRYTRELINELAKIDDINEYLIFVTSQGGELYQPQNARFIKVVVNIRWYSWQEQIWWPLILYRQKIDLMHFLHWNVPLFYFGTFLITVHDLILLRFPDRHASTLPAVFYWIKYLAHKLVLQSAIRRARKIFTPSEFVKNDLVEKLGTAEKKIIVTYEGVSSFCHSRGSGDPASQSEPYLLYVGTAYPHKNLERLLEAFAILKKSWPKPLSLVLNVWRENNILICQSFF</sequence>
<dbReference type="Pfam" id="PF13439">
    <property type="entry name" value="Glyco_transf_4"/>
    <property type="match status" value="1"/>
</dbReference>
<accession>A0A0G0XNQ0</accession>
<keyword evidence="2" id="KW-0472">Membrane</keyword>
<evidence type="ECO:0000313" key="4">
    <source>
        <dbReference type="EMBL" id="KKR98425.1"/>
    </source>
</evidence>
<keyword evidence="2" id="KW-0812">Transmembrane</keyword>
<dbReference type="SUPFAM" id="SSF53756">
    <property type="entry name" value="UDP-Glycosyltransferase/glycogen phosphorylase"/>
    <property type="match status" value="1"/>
</dbReference>
<keyword evidence="1 4" id="KW-0808">Transferase</keyword>
<name>A0A0G0XNQ0_9BACT</name>
<feature type="domain" description="Glycosyltransferase subfamily 4-like N-terminal" evidence="3">
    <location>
        <begin position="14"/>
        <end position="175"/>
    </location>
</feature>
<reference evidence="4 5" key="1">
    <citation type="journal article" date="2015" name="Nature">
        <title>rRNA introns, odd ribosomes, and small enigmatic genomes across a large radiation of phyla.</title>
        <authorList>
            <person name="Brown C.T."/>
            <person name="Hug L.A."/>
            <person name="Thomas B.C."/>
            <person name="Sharon I."/>
            <person name="Castelle C.J."/>
            <person name="Singh A."/>
            <person name="Wilkins M.J."/>
            <person name="Williams K.H."/>
            <person name="Banfield J.F."/>
        </authorList>
    </citation>
    <scope>NUCLEOTIDE SEQUENCE [LARGE SCALE GENOMIC DNA]</scope>
</reference>
<dbReference type="GO" id="GO:0009103">
    <property type="term" value="P:lipopolysaccharide biosynthetic process"/>
    <property type="evidence" value="ECO:0007669"/>
    <property type="project" value="TreeGrafter"/>
</dbReference>
<dbReference type="EMBL" id="LCAV01000017">
    <property type="protein sequence ID" value="KKR98425.1"/>
    <property type="molecule type" value="Genomic_DNA"/>
</dbReference>
<gene>
    <name evidence="4" type="ORF">UU49_C0017G0004</name>
</gene>
<feature type="transmembrane region" description="Helical" evidence="2">
    <location>
        <begin position="87"/>
        <end position="110"/>
    </location>
</feature>
<dbReference type="PANTHER" id="PTHR46401:SF2">
    <property type="entry name" value="GLYCOSYLTRANSFERASE WBBK-RELATED"/>
    <property type="match status" value="1"/>
</dbReference>
<dbReference type="InterPro" id="IPR028098">
    <property type="entry name" value="Glyco_trans_4-like_N"/>
</dbReference>
<proteinExistence type="predicted"/>
<dbReference type="STRING" id="1619048.UU49_C0017G0004"/>
<comment type="caution">
    <text evidence="4">The sequence shown here is derived from an EMBL/GenBank/DDBJ whole genome shotgun (WGS) entry which is preliminary data.</text>
</comment>
<dbReference type="GO" id="GO:0016757">
    <property type="term" value="F:glycosyltransferase activity"/>
    <property type="evidence" value="ECO:0007669"/>
    <property type="project" value="TreeGrafter"/>
</dbReference>
<keyword evidence="2" id="KW-1133">Transmembrane helix</keyword>
<evidence type="ECO:0000256" key="2">
    <source>
        <dbReference type="SAM" id="Phobius"/>
    </source>
</evidence>
<dbReference type="Gene3D" id="3.40.50.2000">
    <property type="entry name" value="Glycogen Phosphorylase B"/>
    <property type="match status" value="2"/>
</dbReference>
<evidence type="ECO:0000259" key="3">
    <source>
        <dbReference type="Pfam" id="PF13439"/>
    </source>
</evidence>
<evidence type="ECO:0000256" key="1">
    <source>
        <dbReference type="ARBA" id="ARBA00022679"/>
    </source>
</evidence>
<dbReference type="CDD" id="cd03809">
    <property type="entry name" value="GT4_MtfB-like"/>
    <property type="match status" value="1"/>
</dbReference>
<organism evidence="4 5">
    <name type="scientific">Candidatus Magasanikbacteria bacterium GW2011_GWC2_41_17</name>
    <dbReference type="NCBI Taxonomy" id="1619048"/>
    <lineage>
        <taxon>Bacteria</taxon>
        <taxon>Candidatus Magasanikiibacteriota</taxon>
    </lineage>
</organism>
<dbReference type="PANTHER" id="PTHR46401">
    <property type="entry name" value="GLYCOSYLTRANSFERASE WBBK-RELATED"/>
    <property type="match status" value="1"/>
</dbReference>
<evidence type="ECO:0000313" key="5">
    <source>
        <dbReference type="Proteomes" id="UP000034108"/>
    </source>
</evidence>
<protein>
    <submittedName>
        <fullName evidence="4">Glycosyl transferase, group 1</fullName>
    </submittedName>
</protein>
<dbReference type="AlphaFoldDB" id="A0A0G0XNQ0"/>